<evidence type="ECO:0000313" key="2">
    <source>
        <dbReference type="Proteomes" id="UP000824469"/>
    </source>
</evidence>
<dbReference type="PANTHER" id="PTHR37244:SF1">
    <property type="entry name" value="NADP-SPECIFIC GLUTAMATE DEHYDROGENASE"/>
    <property type="match status" value="1"/>
</dbReference>
<keyword evidence="2" id="KW-1185">Reference proteome</keyword>
<dbReference type="Proteomes" id="UP000824469">
    <property type="component" value="Unassembled WGS sequence"/>
</dbReference>
<accession>A0AA38GRL9</accession>
<reference evidence="1 2" key="1">
    <citation type="journal article" date="2021" name="Nat. Plants">
        <title>The Taxus genome provides insights into paclitaxel biosynthesis.</title>
        <authorList>
            <person name="Xiong X."/>
            <person name="Gou J."/>
            <person name="Liao Q."/>
            <person name="Li Y."/>
            <person name="Zhou Q."/>
            <person name="Bi G."/>
            <person name="Li C."/>
            <person name="Du R."/>
            <person name="Wang X."/>
            <person name="Sun T."/>
            <person name="Guo L."/>
            <person name="Liang H."/>
            <person name="Lu P."/>
            <person name="Wu Y."/>
            <person name="Zhang Z."/>
            <person name="Ro D.K."/>
            <person name="Shang Y."/>
            <person name="Huang S."/>
            <person name="Yan J."/>
        </authorList>
    </citation>
    <scope>NUCLEOTIDE SEQUENCE [LARGE SCALE GENOMIC DNA]</scope>
    <source>
        <strain evidence="1">Ta-2019</strain>
    </source>
</reference>
<name>A0AA38GRL9_TAXCH</name>
<evidence type="ECO:0000313" key="1">
    <source>
        <dbReference type="EMBL" id="KAH9327691.1"/>
    </source>
</evidence>
<dbReference type="PANTHER" id="PTHR37244">
    <property type="entry name" value="NADP-SPECIFIC GLUTAMATE DEHYDROGENASE"/>
    <property type="match status" value="1"/>
</dbReference>
<gene>
    <name evidence="1" type="ORF">KI387_007869</name>
</gene>
<feature type="non-terminal residue" evidence="1">
    <location>
        <position position="1"/>
    </location>
</feature>
<dbReference type="OMA" id="LCFEVYV"/>
<dbReference type="AlphaFoldDB" id="A0AA38GRL9"/>
<organism evidence="1 2">
    <name type="scientific">Taxus chinensis</name>
    <name type="common">Chinese yew</name>
    <name type="synonym">Taxus wallichiana var. chinensis</name>
    <dbReference type="NCBI Taxonomy" id="29808"/>
    <lineage>
        <taxon>Eukaryota</taxon>
        <taxon>Viridiplantae</taxon>
        <taxon>Streptophyta</taxon>
        <taxon>Embryophyta</taxon>
        <taxon>Tracheophyta</taxon>
        <taxon>Spermatophyta</taxon>
        <taxon>Pinopsida</taxon>
        <taxon>Pinidae</taxon>
        <taxon>Conifers II</taxon>
        <taxon>Cupressales</taxon>
        <taxon>Taxaceae</taxon>
        <taxon>Taxus</taxon>
    </lineage>
</organism>
<protein>
    <submittedName>
        <fullName evidence="1">Uncharacterized protein</fullName>
    </submittedName>
</protein>
<comment type="caution">
    <text evidence="1">The sequence shown here is derived from an EMBL/GenBank/DDBJ whole genome shotgun (WGS) entry which is preliminary data.</text>
</comment>
<proteinExistence type="predicted"/>
<dbReference type="EMBL" id="JAHRHJ020000002">
    <property type="protein sequence ID" value="KAH9327691.1"/>
    <property type="molecule type" value="Genomic_DNA"/>
</dbReference>
<sequence length="246" mass="27807">MMCQLTESFTPLKLIEFCCKSGRPVRQKCLEWLEIKVFYIKIVDACGVDRAPQCLTVHYLPRSTWTDLEVNGKQIRPSASAFVTLRRSGIDGDPSDWTFVSTDSVRTTGKLCFEVYVSDETLLFGALDRRKDSVSDDCQLRWTVECTCALEYPSKWSSTEISLPSIEVSMAGRDGRCPVILTRTEELVARKKRVRQGATLDAIPEGNDYENSLILLDCDATEYQGRKKSVELDEKSIVMMCEALTE</sequence>